<gene>
    <name evidence="1" type="ORF">D9757_014857</name>
</gene>
<accession>A0A8H5FJN5</accession>
<comment type="caution">
    <text evidence="1">The sequence shown here is derived from an EMBL/GenBank/DDBJ whole genome shotgun (WGS) entry which is preliminary data.</text>
</comment>
<evidence type="ECO:0000313" key="2">
    <source>
        <dbReference type="Proteomes" id="UP000518752"/>
    </source>
</evidence>
<name>A0A8H5FJN5_9AGAR</name>
<sequence length="356" mass="39860">MGNDLPSGPLPSFINTKLQGNALQAYKACLVFERYADGDDLEVLYARILGYLILHAPSPFALEEISRTISSCGKNFEELAHLGKTFLDFLIWPFKRPKVSLAPRPSGLQSRDFVRDILIAAHGTCRIPADHKNAKIQALVRDQYRCVITARYDSAAADIPGLLDHDNDPLRTGVSPTHCAHIVPDSNYFNKDVHPDADDFAKSVSTVLRCLLTKLDVIDKLSGSHIHSLYNVMTMEMNVLDWFYRLELWFEATPTPNRYRIQTKNSFLRVPKEIITLKSSRPNLLPLPDPELLALHATAAKVAFSSGANRYIDKILEDMEDFGVLEPDGGSLDILYHAILRSSSTGFMSVRMDNSE</sequence>
<evidence type="ECO:0008006" key="3">
    <source>
        <dbReference type="Google" id="ProtNLM"/>
    </source>
</evidence>
<proteinExistence type="predicted"/>
<dbReference type="EMBL" id="JAACJN010000548">
    <property type="protein sequence ID" value="KAF5339670.1"/>
    <property type="molecule type" value="Genomic_DNA"/>
</dbReference>
<dbReference type="AlphaFoldDB" id="A0A8H5FJN5"/>
<keyword evidence="2" id="KW-1185">Reference proteome</keyword>
<organism evidence="1 2">
    <name type="scientific">Collybiopsis confluens</name>
    <dbReference type="NCBI Taxonomy" id="2823264"/>
    <lineage>
        <taxon>Eukaryota</taxon>
        <taxon>Fungi</taxon>
        <taxon>Dikarya</taxon>
        <taxon>Basidiomycota</taxon>
        <taxon>Agaricomycotina</taxon>
        <taxon>Agaricomycetes</taxon>
        <taxon>Agaricomycetidae</taxon>
        <taxon>Agaricales</taxon>
        <taxon>Marasmiineae</taxon>
        <taxon>Omphalotaceae</taxon>
        <taxon>Collybiopsis</taxon>
    </lineage>
</organism>
<protein>
    <recommendedName>
        <fullName evidence="3">HNH nuclease domain-containing protein</fullName>
    </recommendedName>
</protein>
<dbReference type="OrthoDB" id="2104739at2759"/>
<evidence type="ECO:0000313" key="1">
    <source>
        <dbReference type="EMBL" id="KAF5339670.1"/>
    </source>
</evidence>
<dbReference type="Proteomes" id="UP000518752">
    <property type="component" value="Unassembled WGS sequence"/>
</dbReference>
<reference evidence="1 2" key="1">
    <citation type="journal article" date="2020" name="ISME J.">
        <title>Uncovering the hidden diversity of litter-decomposition mechanisms in mushroom-forming fungi.</title>
        <authorList>
            <person name="Floudas D."/>
            <person name="Bentzer J."/>
            <person name="Ahren D."/>
            <person name="Johansson T."/>
            <person name="Persson P."/>
            <person name="Tunlid A."/>
        </authorList>
    </citation>
    <scope>NUCLEOTIDE SEQUENCE [LARGE SCALE GENOMIC DNA]</scope>
    <source>
        <strain evidence="1 2">CBS 406.79</strain>
    </source>
</reference>